<keyword evidence="8" id="KW-1185">Reference proteome</keyword>
<evidence type="ECO:0000256" key="3">
    <source>
        <dbReference type="ARBA" id="ARBA00023004"/>
    </source>
</evidence>
<evidence type="ECO:0000256" key="1">
    <source>
        <dbReference type="ARBA" id="ARBA00022617"/>
    </source>
</evidence>
<name>A0A1I1C2N3_9BACT</name>
<dbReference type="STRING" id="237018.SAMN04489723_12063"/>
<organism evidence="7 8">
    <name type="scientific">Algoriphagus aquimarinus</name>
    <dbReference type="NCBI Taxonomy" id="237018"/>
    <lineage>
        <taxon>Bacteria</taxon>
        <taxon>Pseudomonadati</taxon>
        <taxon>Bacteroidota</taxon>
        <taxon>Cytophagia</taxon>
        <taxon>Cytophagales</taxon>
        <taxon>Cyclobacteriaceae</taxon>
        <taxon>Algoriphagus</taxon>
    </lineage>
</organism>
<evidence type="ECO:0000256" key="5">
    <source>
        <dbReference type="SAM" id="SignalP"/>
    </source>
</evidence>
<keyword evidence="2 4" id="KW-0479">Metal-binding</keyword>
<dbReference type="PANTHER" id="PTHR33546:SF1">
    <property type="entry name" value="LARGE, MULTIFUNCTIONAL SECRETED PROTEIN"/>
    <property type="match status" value="1"/>
</dbReference>
<dbReference type="SUPFAM" id="SSF46626">
    <property type="entry name" value="Cytochrome c"/>
    <property type="match status" value="1"/>
</dbReference>
<feature type="domain" description="Cytochrome c" evidence="6">
    <location>
        <begin position="745"/>
        <end position="883"/>
    </location>
</feature>
<evidence type="ECO:0000256" key="4">
    <source>
        <dbReference type="PROSITE-ProRule" id="PRU00433"/>
    </source>
</evidence>
<reference evidence="7 8" key="1">
    <citation type="submission" date="2016-10" db="EMBL/GenBank/DDBJ databases">
        <authorList>
            <person name="de Groot N.N."/>
        </authorList>
    </citation>
    <scope>NUCLEOTIDE SEQUENCE [LARGE SCALE GENOMIC DNA]</scope>
    <source>
        <strain evidence="7 8">DSM 23399</strain>
    </source>
</reference>
<dbReference type="InterPro" id="IPR011042">
    <property type="entry name" value="6-blade_b-propeller_TolB-like"/>
</dbReference>
<keyword evidence="1 4" id="KW-0349">Heme</keyword>
<dbReference type="InterPro" id="IPR013427">
    <property type="entry name" value="Haem-bd_dom_put"/>
</dbReference>
<dbReference type="NCBIfam" id="TIGR02603">
    <property type="entry name" value="CxxCH_TIGR02603"/>
    <property type="match status" value="1"/>
</dbReference>
<proteinExistence type="predicted"/>
<keyword evidence="5" id="KW-0732">Signal</keyword>
<dbReference type="SUPFAM" id="SSF50952">
    <property type="entry name" value="Soluble quinoprotein glucose dehydrogenase"/>
    <property type="match status" value="1"/>
</dbReference>
<dbReference type="AlphaFoldDB" id="A0A1I1C2N3"/>
<sequence length="898" mass="99159">MRLKYSIRNLFLFSAVVLLSASCATDKEEESQSRPLTGNPKLDKLKLPDGFVAEHILSPGEKDEGSWVAMTFDDKNRLITADQYGFLYRLEIPEIGAASVEPKVERLIIGNVAEPQVGMGYAQGLLYAFNSIYVMVNHNGNETFEESTGLYRIQDLDGDDQYESVTKIKGFTGQPGEHGPHSIKLSPDGQSLYIVAGNHTDVPEMDAYRLPNVWQEDNLFPEIKDPRGHANSRMAPGGWVANIDPEGKHWELVSAGYRNPFDIAFNEVGDLFTYDSDMEWDFGMPWYRPTRICHVTSGSEYGWRTGNQKWSPNFPDNLPAVLNIGQGSPTNVMFGTDAKFPEKYRTSLFAFDWSFGIIYSMTLTPKGGTYEAKAEEFISGSPLPLTDGTIGPDGAMYFMTGGRRLESDVYRVYYEGDIKESDKKPLQMADLPVEAKLRRELEALHVDGAPATGLDLAWENLKNKDRYVQYAARIAVEHQPVNSWKAKALAEKDAVTLTQAMIALSRHSAKGTGTPMIQALMGIDYKRLNEKGKQDLLRAFELILARQGEPTGSLKSDLVAYLGSNFPANNNNLDRALAVLLVYLDAPDAVDKTLALLDNAKDDPDYQKTFTSSSDLIMRNPQYGLDIANMLANVPPAQQTYLATVLGGAESGWTPELHEKYFTWIQNAFKYKGGRSYVGFIDRARKMALTHVAKGDFDKYNELSGAALLTGNGNDLVDTSIQPEGPGRRWTVEEAEPLMADLSGRDLARGKAMFAASQCLSCHTLGGEGGIIGPDLTQLGTRFSAKDILEATINPSDEISEQYVASVLELKDGSSVMGRVVNEDETSYSVSQNPFSPDVLRKVAKSNVSTIKDSKSSIMMPGMINRLNEEELKDLMAYLISGGNASHAVYQTKAQAEE</sequence>
<dbReference type="Gene3D" id="2.120.10.30">
    <property type="entry name" value="TolB, C-terminal domain"/>
    <property type="match status" value="1"/>
</dbReference>
<dbReference type="GO" id="GO:0046872">
    <property type="term" value="F:metal ion binding"/>
    <property type="evidence" value="ECO:0007669"/>
    <property type="project" value="UniProtKB-KW"/>
</dbReference>
<dbReference type="GO" id="GO:0009055">
    <property type="term" value="F:electron transfer activity"/>
    <property type="evidence" value="ECO:0007669"/>
    <property type="project" value="InterPro"/>
</dbReference>
<dbReference type="Gene3D" id="1.10.760.10">
    <property type="entry name" value="Cytochrome c-like domain"/>
    <property type="match status" value="1"/>
</dbReference>
<feature type="signal peptide" evidence="5">
    <location>
        <begin position="1"/>
        <end position="24"/>
    </location>
</feature>
<dbReference type="InterPro" id="IPR036909">
    <property type="entry name" value="Cyt_c-like_dom_sf"/>
</dbReference>
<dbReference type="InterPro" id="IPR011041">
    <property type="entry name" value="Quinoprot_gluc/sorb_DH_b-prop"/>
</dbReference>
<dbReference type="PANTHER" id="PTHR33546">
    <property type="entry name" value="LARGE, MULTIFUNCTIONAL SECRETED PROTEIN-RELATED"/>
    <property type="match status" value="1"/>
</dbReference>
<dbReference type="EMBL" id="FOKK01000020">
    <property type="protein sequence ID" value="SFB56352.1"/>
    <property type="molecule type" value="Genomic_DNA"/>
</dbReference>
<dbReference type="RefSeq" id="WP_092900668.1">
    <property type="nucleotide sequence ID" value="NZ_FOKK01000020.1"/>
</dbReference>
<evidence type="ECO:0000313" key="8">
    <source>
        <dbReference type="Proteomes" id="UP000198790"/>
    </source>
</evidence>
<evidence type="ECO:0000259" key="6">
    <source>
        <dbReference type="PROSITE" id="PS51007"/>
    </source>
</evidence>
<dbReference type="GO" id="GO:0020037">
    <property type="term" value="F:heme binding"/>
    <property type="evidence" value="ECO:0007669"/>
    <property type="project" value="InterPro"/>
</dbReference>
<feature type="chain" id="PRO_5011503784" evidence="5">
    <location>
        <begin position="25"/>
        <end position="898"/>
    </location>
</feature>
<evidence type="ECO:0000313" key="7">
    <source>
        <dbReference type="EMBL" id="SFB56352.1"/>
    </source>
</evidence>
<gene>
    <name evidence="7" type="ORF">SAMN04489723_12063</name>
</gene>
<dbReference type="Proteomes" id="UP000198790">
    <property type="component" value="Unassembled WGS sequence"/>
</dbReference>
<dbReference type="InterPro" id="IPR009056">
    <property type="entry name" value="Cyt_c-like_dom"/>
</dbReference>
<dbReference type="Pfam" id="PF00034">
    <property type="entry name" value="Cytochrom_C"/>
    <property type="match status" value="1"/>
</dbReference>
<dbReference type="PROSITE" id="PS51007">
    <property type="entry name" value="CYTC"/>
    <property type="match status" value="1"/>
</dbReference>
<dbReference type="PROSITE" id="PS51257">
    <property type="entry name" value="PROKAR_LIPOPROTEIN"/>
    <property type="match status" value="1"/>
</dbReference>
<dbReference type="OrthoDB" id="627427at2"/>
<accession>A0A1I1C2N3</accession>
<protein>
    <submittedName>
        <fullName evidence="7">Putative heme-binding domain-containing protein</fullName>
    </submittedName>
</protein>
<evidence type="ECO:0000256" key="2">
    <source>
        <dbReference type="ARBA" id="ARBA00022723"/>
    </source>
</evidence>
<keyword evidence="3 4" id="KW-0408">Iron</keyword>